<dbReference type="InterPro" id="IPR011051">
    <property type="entry name" value="RmlC_Cupin_sf"/>
</dbReference>
<comment type="caution">
    <text evidence="2">The sequence shown here is derived from an EMBL/GenBank/DDBJ whole genome shotgun (WGS) entry which is preliminary data.</text>
</comment>
<dbReference type="EMBL" id="JACRAF010000005">
    <property type="protein sequence ID" value="MBI4920430.1"/>
    <property type="molecule type" value="Genomic_DNA"/>
</dbReference>
<evidence type="ECO:0000313" key="3">
    <source>
        <dbReference type="Proteomes" id="UP000782610"/>
    </source>
</evidence>
<dbReference type="CDD" id="cd02208">
    <property type="entry name" value="cupin_RmlC-like"/>
    <property type="match status" value="1"/>
</dbReference>
<reference evidence="2" key="1">
    <citation type="submission" date="2020-07" db="EMBL/GenBank/DDBJ databases">
        <title>Huge and variable diversity of episymbiotic CPR bacteria and DPANN archaea in groundwater ecosystems.</title>
        <authorList>
            <person name="He C.Y."/>
            <person name="Keren R."/>
            <person name="Whittaker M."/>
            <person name="Farag I.F."/>
            <person name="Doudna J."/>
            <person name="Cate J.H.D."/>
            <person name="Banfield J.F."/>
        </authorList>
    </citation>
    <scope>NUCLEOTIDE SEQUENCE</scope>
    <source>
        <strain evidence="2">NC_groundwater_1586_Pr3_B-0.1um_66_15</strain>
    </source>
</reference>
<protein>
    <submittedName>
        <fullName evidence="2">Cupin domain-containing protein</fullName>
    </submittedName>
</protein>
<dbReference type="AlphaFoldDB" id="A0A933KZQ9"/>
<proteinExistence type="predicted"/>
<dbReference type="Gene3D" id="2.60.120.10">
    <property type="entry name" value="Jelly Rolls"/>
    <property type="match status" value="1"/>
</dbReference>
<name>A0A933KZQ9_9HYPH</name>
<evidence type="ECO:0000259" key="1">
    <source>
        <dbReference type="Pfam" id="PF07883"/>
    </source>
</evidence>
<evidence type="ECO:0000313" key="2">
    <source>
        <dbReference type="EMBL" id="MBI4920430.1"/>
    </source>
</evidence>
<dbReference type="Pfam" id="PF07883">
    <property type="entry name" value="Cupin_2"/>
    <property type="match status" value="1"/>
</dbReference>
<sequence>MGKRAFLIAGDKATPIANDVTDFSYRASAHHLPIGVQVPVHSSERAETQFMVEDGIVEFMIGGAAGMALAGDFVRVPPGVPFAYRNAGDTAAVLLVRTTSPKAMRRAIRVGFEFAA</sequence>
<dbReference type="SUPFAM" id="SSF51182">
    <property type="entry name" value="RmlC-like cupins"/>
    <property type="match status" value="1"/>
</dbReference>
<dbReference type="InterPro" id="IPR014710">
    <property type="entry name" value="RmlC-like_jellyroll"/>
</dbReference>
<gene>
    <name evidence="2" type="ORF">HY834_01675</name>
</gene>
<accession>A0A933KZQ9</accession>
<organism evidence="2 3">
    <name type="scientific">Devosia nanyangense</name>
    <dbReference type="NCBI Taxonomy" id="1228055"/>
    <lineage>
        <taxon>Bacteria</taxon>
        <taxon>Pseudomonadati</taxon>
        <taxon>Pseudomonadota</taxon>
        <taxon>Alphaproteobacteria</taxon>
        <taxon>Hyphomicrobiales</taxon>
        <taxon>Devosiaceae</taxon>
        <taxon>Devosia</taxon>
    </lineage>
</organism>
<dbReference type="InterPro" id="IPR013096">
    <property type="entry name" value="Cupin_2"/>
</dbReference>
<dbReference type="Proteomes" id="UP000782610">
    <property type="component" value="Unassembled WGS sequence"/>
</dbReference>
<feature type="domain" description="Cupin type-2" evidence="1">
    <location>
        <begin position="32"/>
        <end position="96"/>
    </location>
</feature>